<dbReference type="InterPro" id="IPR008141">
    <property type="entry name" value="Ala_DH"/>
</dbReference>
<dbReference type="Proteomes" id="UP000501568">
    <property type="component" value="Chromosome"/>
</dbReference>
<evidence type="ECO:0000256" key="8">
    <source>
        <dbReference type="PIRSR" id="PIRSR000183-3"/>
    </source>
</evidence>
<evidence type="ECO:0000256" key="4">
    <source>
        <dbReference type="ARBA" id="ARBA00023027"/>
    </source>
</evidence>
<dbReference type="InterPro" id="IPR007886">
    <property type="entry name" value="AlaDH/PNT_N"/>
</dbReference>
<dbReference type="GO" id="GO:0005886">
    <property type="term" value="C:plasma membrane"/>
    <property type="evidence" value="ECO:0007669"/>
    <property type="project" value="TreeGrafter"/>
</dbReference>
<comment type="similarity">
    <text evidence="1 5">Belongs to the AlaDH/PNT family.</text>
</comment>
<keyword evidence="12" id="KW-1185">Reference proteome</keyword>
<dbReference type="RefSeq" id="WP_165327871.1">
    <property type="nucleotide sequence ID" value="NZ_CP049109.1"/>
</dbReference>
<feature type="binding site" evidence="8">
    <location>
        <begin position="298"/>
        <end position="301"/>
    </location>
    <ligand>
        <name>NAD(+)</name>
        <dbReference type="ChEBI" id="CHEBI:57540"/>
    </ligand>
</feature>
<name>A0A6G6Y7P1_9SPHN</name>
<evidence type="ECO:0000313" key="11">
    <source>
        <dbReference type="EMBL" id="QIG80945.1"/>
    </source>
</evidence>
<dbReference type="Pfam" id="PF01262">
    <property type="entry name" value="AlaDh_PNT_C"/>
    <property type="match status" value="1"/>
</dbReference>
<evidence type="ECO:0000256" key="6">
    <source>
        <dbReference type="PIRSR" id="PIRSR000183-1"/>
    </source>
</evidence>
<evidence type="ECO:0000256" key="5">
    <source>
        <dbReference type="PIRNR" id="PIRNR000183"/>
    </source>
</evidence>
<feature type="binding site" evidence="7">
    <location>
        <position position="75"/>
    </location>
    <ligand>
        <name>substrate</name>
    </ligand>
</feature>
<organism evidence="11 12">
    <name type="scientific">Stakelama tenebrarum</name>
    <dbReference type="NCBI Taxonomy" id="2711215"/>
    <lineage>
        <taxon>Bacteria</taxon>
        <taxon>Pseudomonadati</taxon>
        <taxon>Pseudomonadota</taxon>
        <taxon>Alphaproteobacteria</taxon>
        <taxon>Sphingomonadales</taxon>
        <taxon>Sphingomonadaceae</taxon>
        <taxon>Stakelama</taxon>
    </lineage>
</organism>
<dbReference type="AlphaFoldDB" id="A0A6G6Y7P1"/>
<gene>
    <name evidence="11" type="primary">ald</name>
    <name evidence="11" type="ORF">G5C33_14885</name>
</gene>
<dbReference type="InterPro" id="IPR007698">
    <property type="entry name" value="AlaDH/PNT_NAD(H)-bd"/>
</dbReference>
<dbReference type="SMART" id="SM01003">
    <property type="entry name" value="AlaDh_PNT_N"/>
    <property type="match status" value="1"/>
</dbReference>
<dbReference type="GO" id="GO:0000166">
    <property type="term" value="F:nucleotide binding"/>
    <property type="evidence" value="ECO:0007669"/>
    <property type="project" value="UniProtKB-KW"/>
</dbReference>
<evidence type="ECO:0000256" key="3">
    <source>
        <dbReference type="ARBA" id="ARBA00023002"/>
    </source>
</evidence>
<dbReference type="NCBIfam" id="TIGR00518">
    <property type="entry name" value="alaDH"/>
    <property type="match status" value="1"/>
</dbReference>
<dbReference type="SUPFAM" id="SSF52283">
    <property type="entry name" value="Formate/glycerate dehydrogenase catalytic domain-like"/>
    <property type="match status" value="1"/>
</dbReference>
<feature type="domain" description="Alanine dehydrogenase/pyridine nucleotide transhydrogenase NAD(H)-binding" evidence="9">
    <location>
        <begin position="149"/>
        <end position="297"/>
    </location>
</feature>
<feature type="active site" description="Proton donor/acceptor" evidence="6">
    <location>
        <position position="270"/>
    </location>
</feature>
<feature type="domain" description="Alanine dehydrogenase/pyridine nucleotide transhydrogenase N-terminal" evidence="10">
    <location>
        <begin position="4"/>
        <end position="137"/>
    </location>
</feature>
<dbReference type="EMBL" id="CP049109">
    <property type="protein sequence ID" value="QIG80945.1"/>
    <property type="molecule type" value="Genomic_DNA"/>
</dbReference>
<feature type="binding site" evidence="7">
    <location>
        <position position="15"/>
    </location>
    <ligand>
        <name>substrate</name>
    </ligand>
</feature>
<dbReference type="PANTHER" id="PTHR42795:SF1">
    <property type="entry name" value="ALANINE DEHYDROGENASE"/>
    <property type="match status" value="1"/>
</dbReference>
<dbReference type="PIRSF" id="PIRSF000183">
    <property type="entry name" value="Alanine_dh"/>
    <property type="match status" value="1"/>
</dbReference>
<sequence>MRIGVPREIKNHEYRVGLTPPSVAELVAAGHEVLMESGAGGGIDFEDADYVAVGAQILPDAPAVFAAADMIVKVKEPQPQEVPLIEPRHTLFTYLHLAAEPALTDGLIKSGATCIAYETVTSPTRNLPLLKPMSEVAGRMSVQVGAHYLEKEPGGRGVLLGGVPGVAPARVAILGGGVAGINAAQMATGLRADVTIYDINNDRLAELDMHFGSQIKTAYASKSAVEAAVARAHLVIGAVLVPGAAAPKLVTREMLKTMKRGSVLVDIAIDQGGCFETSHPTTHDDPVYEIDGVTHYCVANMPGAVARTSAFALNNATLPFVLAIANKGAAQAMADDSHLANGLNVSEGKVRHQAVAEALNLPFEPWSR</sequence>
<dbReference type="KEGG" id="spzr:G5C33_14885"/>
<feature type="binding site" evidence="8">
    <location>
        <begin position="267"/>
        <end position="270"/>
    </location>
    <ligand>
        <name>NAD(+)</name>
        <dbReference type="ChEBI" id="CHEBI:57540"/>
    </ligand>
</feature>
<feature type="binding site" evidence="8">
    <location>
        <position position="134"/>
    </location>
    <ligand>
        <name>NAD(+)</name>
        <dbReference type="ChEBI" id="CHEBI:57540"/>
    </ligand>
</feature>
<dbReference type="Pfam" id="PF05222">
    <property type="entry name" value="AlaDh_PNT_N"/>
    <property type="match status" value="1"/>
</dbReference>
<dbReference type="GO" id="GO:0042853">
    <property type="term" value="P:L-alanine catabolic process"/>
    <property type="evidence" value="ECO:0007669"/>
    <property type="project" value="InterPro"/>
</dbReference>
<feature type="binding site" evidence="8">
    <location>
        <position position="198"/>
    </location>
    <ligand>
        <name>NAD(+)</name>
        <dbReference type="ChEBI" id="CHEBI:57540"/>
    </ligand>
</feature>
<dbReference type="SMART" id="SM01002">
    <property type="entry name" value="AlaDh_PNT_C"/>
    <property type="match status" value="1"/>
</dbReference>
<keyword evidence="3 5" id="KW-0560">Oxidoreductase</keyword>
<keyword evidence="4 5" id="KW-0520">NAD</keyword>
<evidence type="ECO:0000259" key="9">
    <source>
        <dbReference type="SMART" id="SM01002"/>
    </source>
</evidence>
<dbReference type="SUPFAM" id="SSF51735">
    <property type="entry name" value="NAD(P)-binding Rossmann-fold domains"/>
    <property type="match status" value="1"/>
</dbReference>
<dbReference type="InterPro" id="IPR036291">
    <property type="entry name" value="NAD(P)-bd_dom_sf"/>
</dbReference>
<protein>
    <recommendedName>
        <fullName evidence="2 5">Alanine dehydrogenase</fullName>
        <ecNumber evidence="2 5">1.4.1.1</ecNumber>
    </recommendedName>
</protein>
<evidence type="ECO:0000313" key="12">
    <source>
        <dbReference type="Proteomes" id="UP000501568"/>
    </source>
</evidence>
<accession>A0A6G6Y7P1</accession>
<comment type="catalytic activity">
    <reaction evidence="5">
        <text>L-alanine + NAD(+) + H2O = pyruvate + NH4(+) + NADH + H(+)</text>
        <dbReference type="Rhea" id="RHEA:18405"/>
        <dbReference type="ChEBI" id="CHEBI:15361"/>
        <dbReference type="ChEBI" id="CHEBI:15377"/>
        <dbReference type="ChEBI" id="CHEBI:15378"/>
        <dbReference type="ChEBI" id="CHEBI:28938"/>
        <dbReference type="ChEBI" id="CHEBI:57540"/>
        <dbReference type="ChEBI" id="CHEBI:57945"/>
        <dbReference type="ChEBI" id="CHEBI:57972"/>
        <dbReference type="EC" id="1.4.1.1"/>
    </reaction>
</comment>
<dbReference type="EC" id="1.4.1.1" evidence="2 5"/>
<feature type="active site" description="Proton donor/acceptor" evidence="6">
    <location>
        <position position="96"/>
    </location>
</feature>
<evidence type="ECO:0000256" key="2">
    <source>
        <dbReference type="ARBA" id="ARBA00012897"/>
    </source>
</evidence>
<evidence type="ECO:0000256" key="7">
    <source>
        <dbReference type="PIRSR" id="PIRSR000183-2"/>
    </source>
</evidence>
<dbReference type="Gene3D" id="3.40.50.720">
    <property type="entry name" value="NAD(P)-binding Rossmann-like Domain"/>
    <property type="match status" value="2"/>
</dbReference>
<reference evidence="11 12" key="1">
    <citation type="submission" date="2020-02" db="EMBL/GenBank/DDBJ databases">
        <authorList>
            <person name="Zheng R.K."/>
            <person name="Sun C.M."/>
        </authorList>
    </citation>
    <scope>NUCLEOTIDE SEQUENCE [LARGE SCALE GENOMIC DNA]</scope>
    <source>
        <strain evidence="12">zrk23</strain>
    </source>
</reference>
<proteinExistence type="inferred from homology"/>
<dbReference type="CDD" id="cd05305">
    <property type="entry name" value="L-AlaDH"/>
    <property type="match status" value="1"/>
</dbReference>
<dbReference type="PANTHER" id="PTHR42795">
    <property type="entry name" value="ALANINE DEHYDROGENASE"/>
    <property type="match status" value="1"/>
</dbReference>
<keyword evidence="8" id="KW-0547">Nucleotide-binding</keyword>
<evidence type="ECO:0000259" key="10">
    <source>
        <dbReference type="SMART" id="SM01003"/>
    </source>
</evidence>
<evidence type="ECO:0000256" key="1">
    <source>
        <dbReference type="ARBA" id="ARBA00005689"/>
    </source>
</evidence>
<dbReference type="FunFam" id="3.40.50.720:FF:000049">
    <property type="entry name" value="Alanine dehydrogenase"/>
    <property type="match status" value="1"/>
</dbReference>
<feature type="binding site" evidence="8">
    <location>
        <position position="203"/>
    </location>
    <ligand>
        <name>NAD(+)</name>
        <dbReference type="ChEBI" id="CHEBI:57540"/>
    </ligand>
</feature>
<feature type="binding site" evidence="8">
    <location>
        <begin position="239"/>
        <end position="240"/>
    </location>
    <ligand>
        <name>NAD(+)</name>
        <dbReference type="ChEBI" id="CHEBI:57540"/>
    </ligand>
</feature>
<dbReference type="GO" id="GO:0000286">
    <property type="term" value="F:alanine dehydrogenase activity"/>
    <property type="evidence" value="ECO:0007669"/>
    <property type="project" value="UniProtKB-UniRule"/>
</dbReference>